<sequence>MSTSTTNPLLFHPYAYSSPIKPRVGLSDSTFANNSSAFIFESSSSNNLHQLAKYLTNNSICKVVNPFVTTTKKPAIAKKQLIKIINESCLPKVTSTPNKSTVATPDLQFIRSSPPVLLQKPNITVNDQFEIDKGYLTPDLLFLSGSYDNDEKYTEEQQEEVYRNLYQRNSSMVSSGNSKRVSRAENMASYELLDNVGEQFEIEPQAELQTIPSPRQIHNGKAGGYTKPANALFSHNTSTRLLSSPVATAVGTSASHTIRPLSPEPFNVVLKVSSRVLRQLASDDEDATVSSLEDASDLSSPDYCYTPTRRTTRNSKGRACYSGLSIPLNGATLVNGKVAARSKTGCWTCRVRHKACPEEKPRCSQCVRLQLDCDYSENRPDYMNNLELQQQKLREIRAITDEAKKSGVFNLRKSKS</sequence>
<evidence type="ECO:0000259" key="2">
    <source>
        <dbReference type="PROSITE" id="PS50048"/>
    </source>
</evidence>
<evidence type="ECO:0000256" key="1">
    <source>
        <dbReference type="SAM" id="MobiDB-lite"/>
    </source>
</evidence>
<dbReference type="STRING" id="5486.A0A367XZI0"/>
<feature type="domain" description="Zn(2)-C6 fungal-type" evidence="2">
    <location>
        <begin position="345"/>
        <end position="375"/>
    </location>
</feature>
<dbReference type="PROSITE" id="PS50048">
    <property type="entry name" value="ZN2_CY6_FUNGAL_2"/>
    <property type="match status" value="1"/>
</dbReference>
<feature type="region of interest" description="Disordered" evidence="1">
    <location>
        <begin position="210"/>
        <end position="230"/>
    </location>
</feature>
<organism evidence="3 4">
    <name type="scientific">Candida viswanathii</name>
    <dbReference type="NCBI Taxonomy" id="5486"/>
    <lineage>
        <taxon>Eukaryota</taxon>
        <taxon>Fungi</taxon>
        <taxon>Dikarya</taxon>
        <taxon>Ascomycota</taxon>
        <taxon>Saccharomycotina</taxon>
        <taxon>Pichiomycetes</taxon>
        <taxon>Debaryomycetaceae</taxon>
        <taxon>Candida/Lodderomyces clade</taxon>
        <taxon>Candida</taxon>
    </lineage>
</organism>
<dbReference type="SMART" id="SM00066">
    <property type="entry name" value="GAL4"/>
    <property type="match status" value="1"/>
</dbReference>
<dbReference type="GO" id="GO:0000981">
    <property type="term" value="F:DNA-binding transcription factor activity, RNA polymerase II-specific"/>
    <property type="evidence" value="ECO:0007669"/>
    <property type="project" value="InterPro"/>
</dbReference>
<evidence type="ECO:0000313" key="3">
    <source>
        <dbReference type="EMBL" id="RCK59045.1"/>
    </source>
</evidence>
<keyword evidence="4" id="KW-1185">Reference proteome</keyword>
<dbReference type="OrthoDB" id="3251668at2759"/>
<name>A0A367XZI0_9ASCO</name>
<dbReference type="InterPro" id="IPR001138">
    <property type="entry name" value="Zn2Cys6_DnaBD"/>
</dbReference>
<dbReference type="Pfam" id="PF00172">
    <property type="entry name" value="Zn_clus"/>
    <property type="match status" value="1"/>
</dbReference>
<reference evidence="3 4" key="1">
    <citation type="submission" date="2018-06" db="EMBL/GenBank/DDBJ databases">
        <title>Whole genome sequencing of Candida tropicalis (genome annotated by CSBL at Korea University).</title>
        <authorList>
            <person name="Ahn J."/>
        </authorList>
    </citation>
    <scope>NUCLEOTIDE SEQUENCE [LARGE SCALE GENOMIC DNA]</scope>
    <source>
        <strain evidence="3 4">ATCC 20962</strain>
    </source>
</reference>
<dbReference type="Gene3D" id="4.10.240.10">
    <property type="entry name" value="Zn(2)-C6 fungal-type DNA-binding domain"/>
    <property type="match status" value="1"/>
</dbReference>
<dbReference type="PROSITE" id="PS00463">
    <property type="entry name" value="ZN2_CY6_FUNGAL_1"/>
    <property type="match status" value="1"/>
</dbReference>
<protein>
    <recommendedName>
        <fullName evidence="2">Zn(2)-C6 fungal-type domain-containing protein</fullName>
    </recommendedName>
</protein>
<evidence type="ECO:0000313" key="4">
    <source>
        <dbReference type="Proteomes" id="UP000253472"/>
    </source>
</evidence>
<dbReference type="EMBL" id="QLNQ01000027">
    <property type="protein sequence ID" value="RCK59045.1"/>
    <property type="molecule type" value="Genomic_DNA"/>
</dbReference>
<dbReference type="Proteomes" id="UP000253472">
    <property type="component" value="Unassembled WGS sequence"/>
</dbReference>
<gene>
    <name evidence="3" type="ORF">Cantr_07162</name>
</gene>
<dbReference type="InterPro" id="IPR036864">
    <property type="entry name" value="Zn2-C6_fun-type_DNA-bd_sf"/>
</dbReference>
<dbReference type="AlphaFoldDB" id="A0A367XZI0"/>
<dbReference type="CDD" id="cd00067">
    <property type="entry name" value="GAL4"/>
    <property type="match status" value="1"/>
</dbReference>
<dbReference type="SUPFAM" id="SSF57701">
    <property type="entry name" value="Zn2/Cys6 DNA-binding domain"/>
    <property type="match status" value="1"/>
</dbReference>
<dbReference type="GO" id="GO:0008270">
    <property type="term" value="F:zinc ion binding"/>
    <property type="evidence" value="ECO:0007669"/>
    <property type="project" value="InterPro"/>
</dbReference>
<accession>A0A367XZI0</accession>
<proteinExistence type="predicted"/>
<comment type="caution">
    <text evidence="3">The sequence shown here is derived from an EMBL/GenBank/DDBJ whole genome shotgun (WGS) entry which is preliminary data.</text>
</comment>